<comment type="caution">
    <text evidence="4">The sequence shown here is derived from an EMBL/GenBank/DDBJ whole genome shotgun (WGS) entry which is preliminary data.</text>
</comment>
<dbReference type="PANTHER" id="PTHR20953:SF3">
    <property type="entry name" value="P-LOOP CONTAINING NUCLEOSIDE TRIPHOSPHATE HYDROLASES SUPERFAMILY PROTEIN"/>
    <property type="match status" value="1"/>
</dbReference>
<keyword evidence="5" id="KW-1185">Reference proteome</keyword>
<dbReference type="GO" id="GO:0005524">
    <property type="term" value="F:ATP binding"/>
    <property type="evidence" value="ECO:0007669"/>
    <property type="project" value="UniProtKB-KW"/>
</dbReference>
<dbReference type="RefSeq" id="WP_202766398.1">
    <property type="nucleotide sequence ID" value="NZ_JAESWA010000017.1"/>
</dbReference>
<accession>A0A937FD58</accession>
<evidence type="ECO:0000256" key="1">
    <source>
        <dbReference type="ARBA" id="ARBA00022741"/>
    </source>
</evidence>
<dbReference type="Gene3D" id="3.40.50.300">
    <property type="entry name" value="P-loop containing nucleotide triphosphate hydrolases"/>
    <property type="match status" value="1"/>
</dbReference>
<dbReference type="NCBIfam" id="TIGR02858">
    <property type="entry name" value="spore_III_AA"/>
    <property type="match status" value="1"/>
</dbReference>
<dbReference type="InterPro" id="IPR045735">
    <property type="entry name" value="Spore_III_AA_AAA+_ATPase"/>
</dbReference>
<gene>
    <name evidence="4" type="primary">spoIIIAA</name>
    <name evidence="4" type="ORF">JK634_04340</name>
</gene>
<dbReference type="InterPro" id="IPR027417">
    <property type="entry name" value="P-loop_NTPase"/>
</dbReference>
<organism evidence="4 5">
    <name type="scientific">Clostridium paridis</name>
    <dbReference type="NCBI Taxonomy" id="2803863"/>
    <lineage>
        <taxon>Bacteria</taxon>
        <taxon>Bacillati</taxon>
        <taxon>Bacillota</taxon>
        <taxon>Clostridia</taxon>
        <taxon>Eubacteriales</taxon>
        <taxon>Clostridiaceae</taxon>
        <taxon>Clostridium</taxon>
    </lineage>
</organism>
<dbReference type="SUPFAM" id="SSF52540">
    <property type="entry name" value="P-loop containing nucleoside triphosphate hydrolases"/>
    <property type="match status" value="1"/>
</dbReference>
<protein>
    <submittedName>
        <fullName evidence="4">Stage III sporulation protein AA</fullName>
    </submittedName>
</protein>
<evidence type="ECO:0000313" key="4">
    <source>
        <dbReference type="EMBL" id="MBL4931024.1"/>
    </source>
</evidence>
<name>A0A937FD58_9CLOT</name>
<evidence type="ECO:0000256" key="2">
    <source>
        <dbReference type="ARBA" id="ARBA00022840"/>
    </source>
</evidence>
<dbReference type="EMBL" id="JAESWA010000017">
    <property type="protein sequence ID" value="MBL4931024.1"/>
    <property type="molecule type" value="Genomic_DNA"/>
</dbReference>
<keyword evidence="2" id="KW-0067">ATP-binding</keyword>
<sequence length="300" mass="33809">MNKYSSVLDILPKDILGHITEFKIEEVQEIRMRTNLPLIIVTNHREFISNYICKLEDIRIVAKRMANYSFYAFEEDIKQGFITINGGHRVGITGEWVIDNNKIKTLRNISSVNIRITKEMKGISDGLIPLITEGGRILNTIIISPPKCGKTTLLRDISRNISNGMKSKGIAGRKVSIIDERSEIAGSFQGIPQMDVGIRTDVFDNCIKSEGMLMAIRSMSPEVLICDEIGSDKDVEALISAYNSGVNIITTIHGFDINDLYNRKIFRGLLDNKILKRVIELSNRRGPGTIENVRIIEERD</sequence>
<dbReference type="InterPro" id="IPR003593">
    <property type="entry name" value="AAA+_ATPase"/>
</dbReference>
<dbReference type="Pfam" id="PF19568">
    <property type="entry name" value="Spore_III_AA"/>
    <property type="match status" value="1"/>
</dbReference>
<dbReference type="PANTHER" id="PTHR20953">
    <property type="entry name" value="KINASE-RELATED"/>
    <property type="match status" value="1"/>
</dbReference>
<dbReference type="SMART" id="SM00382">
    <property type="entry name" value="AAA"/>
    <property type="match status" value="1"/>
</dbReference>
<keyword evidence="1" id="KW-0547">Nucleotide-binding</keyword>
<evidence type="ECO:0000259" key="3">
    <source>
        <dbReference type="SMART" id="SM00382"/>
    </source>
</evidence>
<dbReference type="AlphaFoldDB" id="A0A937FD58"/>
<reference evidence="4" key="1">
    <citation type="submission" date="2021-01" db="EMBL/GenBank/DDBJ databases">
        <title>Genome public.</title>
        <authorList>
            <person name="Liu C."/>
            <person name="Sun Q."/>
        </authorList>
    </citation>
    <scope>NUCLEOTIDE SEQUENCE</scope>
    <source>
        <strain evidence="4">YIM B02565</strain>
    </source>
</reference>
<evidence type="ECO:0000313" key="5">
    <source>
        <dbReference type="Proteomes" id="UP000623681"/>
    </source>
</evidence>
<dbReference type="InterPro" id="IPR014217">
    <property type="entry name" value="Spore_III_AA"/>
</dbReference>
<feature type="domain" description="AAA+ ATPase" evidence="3">
    <location>
        <begin position="136"/>
        <end position="280"/>
    </location>
</feature>
<dbReference type="Proteomes" id="UP000623681">
    <property type="component" value="Unassembled WGS sequence"/>
</dbReference>
<proteinExistence type="predicted"/>